<keyword evidence="2" id="KW-1185">Reference proteome</keyword>
<organism evidence="1 2">
    <name type="scientific">Flavobacterium quisquiliarum</name>
    <dbReference type="NCBI Taxonomy" id="1834436"/>
    <lineage>
        <taxon>Bacteria</taxon>
        <taxon>Pseudomonadati</taxon>
        <taxon>Bacteroidota</taxon>
        <taxon>Flavobacteriia</taxon>
        <taxon>Flavobacteriales</taxon>
        <taxon>Flavobacteriaceae</taxon>
        <taxon>Flavobacterium</taxon>
    </lineage>
</organism>
<evidence type="ECO:0000313" key="1">
    <source>
        <dbReference type="EMBL" id="MFC4392533.1"/>
    </source>
</evidence>
<dbReference type="EMBL" id="JBHSCO010000004">
    <property type="protein sequence ID" value="MFC4392533.1"/>
    <property type="molecule type" value="Genomic_DNA"/>
</dbReference>
<sequence length="391" mass="44526">MKSNMGGYNNYSLPPIYSGGAVNELNYEILGADGKWLKPVKETGTYGEYLIFNQKPTDYHYYFIVYLDYTEQQSQEHVILWVSNMSNCEKGKGQSTFTTMNVNIPEFELISSEVIPKPSATNNSFCDKVSLIATGCTGPQKFYWEYSIDGINFTRTNVVTSFNQNYEFVKANFPALNNYFGNIFFRALIDWDPSITDENIYSNIVTYKIDPCSPTVSISSPNITTCNYSNGEVLLTFSRKLVSENNEKFLFSRNQLGTDLYTSSTSLDADVEKVTDYVYKWKNIPPGTYNFSYQTQLGNNVPSEAVKNLTFTITPKQKLEFEIDIVQPACNDDFGRIQITAKGGRTPYSYYMGHESFDDRHEFTSPYTIPTQFIDGNYKITVVDKDGCIEK</sequence>
<protein>
    <recommendedName>
        <fullName evidence="3">SprB repeat-containing protein</fullName>
    </recommendedName>
</protein>
<dbReference type="Proteomes" id="UP001595719">
    <property type="component" value="Unassembled WGS sequence"/>
</dbReference>
<proteinExistence type="predicted"/>
<accession>A0ABV8WBU1</accession>
<comment type="caution">
    <text evidence="1">The sequence shown here is derived from an EMBL/GenBank/DDBJ whole genome shotgun (WGS) entry which is preliminary data.</text>
</comment>
<name>A0ABV8WBU1_9FLAO</name>
<evidence type="ECO:0000313" key="2">
    <source>
        <dbReference type="Proteomes" id="UP001595719"/>
    </source>
</evidence>
<dbReference type="RefSeq" id="WP_179004019.1">
    <property type="nucleotide sequence ID" value="NZ_JBHSCO010000004.1"/>
</dbReference>
<gene>
    <name evidence="1" type="ORF">ACFOY0_16150</name>
</gene>
<evidence type="ECO:0008006" key="3">
    <source>
        <dbReference type="Google" id="ProtNLM"/>
    </source>
</evidence>
<reference evidence="2" key="1">
    <citation type="journal article" date="2019" name="Int. J. Syst. Evol. Microbiol.">
        <title>The Global Catalogue of Microorganisms (GCM) 10K type strain sequencing project: providing services to taxonomists for standard genome sequencing and annotation.</title>
        <authorList>
            <consortium name="The Broad Institute Genomics Platform"/>
            <consortium name="The Broad Institute Genome Sequencing Center for Infectious Disease"/>
            <person name="Wu L."/>
            <person name="Ma J."/>
        </authorList>
    </citation>
    <scope>NUCLEOTIDE SEQUENCE [LARGE SCALE GENOMIC DNA]</scope>
    <source>
        <strain evidence="2">CGMCC 1.15345</strain>
    </source>
</reference>